<name>A0A3Q0KU76_SCHMA</name>
<evidence type="ECO:0000259" key="8">
    <source>
        <dbReference type="Pfam" id="PF20655"/>
    </source>
</evidence>
<dbReference type="AlphaFoldDB" id="A0A3Q0KU76"/>
<dbReference type="PANTHER" id="PTHR14190:SF7">
    <property type="entry name" value="VACUOLAR PROTEIN SORTING-ASSOCIATED PROTEIN 52 HOMOLOG"/>
    <property type="match status" value="1"/>
</dbReference>
<evidence type="ECO:0000313" key="10">
    <source>
        <dbReference type="WBParaSite" id="Smp_194590.1"/>
    </source>
</evidence>
<keyword evidence="6" id="KW-0333">Golgi apparatus</keyword>
<dbReference type="GO" id="GO:0042147">
    <property type="term" value="P:retrograde transport, endosome to Golgi"/>
    <property type="evidence" value="ECO:0007669"/>
    <property type="project" value="TreeGrafter"/>
</dbReference>
<comment type="subcellular location">
    <subcellularLocation>
        <location evidence="1">Golgi apparatus</location>
        <location evidence="1">trans-Golgi network</location>
    </subcellularLocation>
</comment>
<keyword evidence="4" id="KW-0813">Transport</keyword>
<dbReference type="InterPro" id="IPR048361">
    <property type="entry name" value="Vps52_C"/>
</dbReference>
<dbReference type="Pfam" id="PF20655">
    <property type="entry name" value="Vps52_C"/>
    <property type="match status" value="2"/>
</dbReference>
<accession>A0A3Q0KU76</accession>
<reference evidence="10" key="2">
    <citation type="submission" date="2018-12" db="UniProtKB">
        <authorList>
            <consortium name="WormBaseParasite"/>
        </authorList>
    </citation>
    <scope>IDENTIFICATION</scope>
    <source>
        <strain evidence="10">Puerto Rican</strain>
    </source>
</reference>
<keyword evidence="9" id="KW-1185">Reference proteome</keyword>
<dbReference type="Pfam" id="PF04129">
    <property type="entry name" value="Vps52_CC"/>
    <property type="match status" value="1"/>
</dbReference>
<dbReference type="Proteomes" id="UP000008854">
    <property type="component" value="Unassembled WGS sequence"/>
</dbReference>
<feature type="domain" description="Vps52 C-terminal" evidence="8">
    <location>
        <begin position="400"/>
        <end position="668"/>
    </location>
</feature>
<dbReference type="GO" id="GO:0005829">
    <property type="term" value="C:cytosol"/>
    <property type="evidence" value="ECO:0007669"/>
    <property type="project" value="GOC"/>
</dbReference>
<dbReference type="FunCoup" id="A0A3Q0KU76">
    <property type="interactions" value="2278"/>
</dbReference>
<proteinExistence type="inferred from homology"/>
<dbReference type="PANTHER" id="PTHR14190">
    <property type="entry name" value="SUPPRESSOR OF ACTIN MUTATIONS 2/VACUOLAR PROTEIN SORTING 52"/>
    <property type="match status" value="1"/>
</dbReference>
<evidence type="ECO:0000259" key="7">
    <source>
        <dbReference type="Pfam" id="PF04129"/>
    </source>
</evidence>
<dbReference type="WBParaSite" id="Smp_194590.1">
    <property type="protein sequence ID" value="Smp_194590.1"/>
    <property type="gene ID" value="Smp_194590"/>
</dbReference>
<comment type="similarity">
    <text evidence="2">Belongs to the VPS52 family.</text>
</comment>
<organism evidence="9 10">
    <name type="scientific">Schistosoma mansoni</name>
    <name type="common">Blood fluke</name>
    <dbReference type="NCBI Taxonomy" id="6183"/>
    <lineage>
        <taxon>Eukaryota</taxon>
        <taxon>Metazoa</taxon>
        <taxon>Spiralia</taxon>
        <taxon>Lophotrochozoa</taxon>
        <taxon>Platyhelminthes</taxon>
        <taxon>Trematoda</taxon>
        <taxon>Digenea</taxon>
        <taxon>Strigeidida</taxon>
        <taxon>Schistosomatoidea</taxon>
        <taxon>Schistosomatidae</taxon>
        <taxon>Schistosoma</taxon>
    </lineage>
</organism>
<dbReference type="InParanoid" id="A0A3Q0KU76"/>
<evidence type="ECO:0000256" key="6">
    <source>
        <dbReference type="ARBA" id="ARBA00023034"/>
    </source>
</evidence>
<evidence type="ECO:0000256" key="5">
    <source>
        <dbReference type="ARBA" id="ARBA00022927"/>
    </source>
</evidence>
<evidence type="ECO:0000256" key="1">
    <source>
        <dbReference type="ARBA" id="ARBA00004601"/>
    </source>
</evidence>
<reference evidence="9" key="1">
    <citation type="journal article" date="2012" name="PLoS Negl. Trop. Dis.">
        <title>A systematically improved high quality genome and transcriptome of the human blood fluke Schistosoma mansoni.</title>
        <authorList>
            <person name="Protasio A.V."/>
            <person name="Tsai I.J."/>
            <person name="Babbage A."/>
            <person name="Nichol S."/>
            <person name="Hunt M."/>
            <person name="Aslett M.A."/>
            <person name="De Silva N."/>
            <person name="Velarde G.S."/>
            <person name="Anderson T.J."/>
            <person name="Clark R.C."/>
            <person name="Davidson C."/>
            <person name="Dillon G.P."/>
            <person name="Holroyd N.E."/>
            <person name="LoVerde P.T."/>
            <person name="Lloyd C."/>
            <person name="McQuillan J."/>
            <person name="Oliveira G."/>
            <person name="Otto T.D."/>
            <person name="Parker-Manuel S.J."/>
            <person name="Quail M.A."/>
            <person name="Wilson R.A."/>
            <person name="Zerlotini A."/>
            <person name="Dunne D.W."/>
            <person name="Berriman M."/>
        </authorList>
    </citation>
    <scope>NUCLEOTIDE SEQUENCE [LARGE SCALE GENOMIC DNA]</scope>
    <source>
        <strain evidence="9">Puerto Rican</strain>
    </source>
</reference>
<dbReference type="STRING" id="6183.A0A3Q0KU76"/>
<protein>
    <recommendedName>
        <fullName evidence="3">Vacuolar protein sorting-associated protein 52 homolog</fullName>
    </recommendedName>
</protein>
<dbReference type="InterPro" id="IPR048319">
    <property type="entry name" value="Vps52_CC"/>
</dbReference>
<evidence type="ECO:0000256" key="4">
    <source>
        <dbReference type="ARBA" id="ARBA00022448"/>
    </source>
</evidence>
<dbReference type="GO" id="GO:0019905">
    <property type="term" value="F:syntaxin binding"/>
    <property type="evidence" value="ECO:0007669"/>
    <property type="project" value="TreeGrafter"/>
</dbReference>
<evidence type="ECO:0000313" key="9">
    <source>
        <dbReference type="Proteomes" id="UP000008854"/>
    </source>
</evidence>
<keyword evidence="5" id="KW-0653">Protein transport</keyword>
<sequence>MNADVISESLKTEIEEIALKSGIDVRDYAAQVESELTKIEESLIKTYITVSPEVASLHNQIISCDAILERIENILTNFHEDLGAISTEIQDLQSKSLQMNTRLQNRQVVRSNLSQFLSDTAIPEELIRHIIYTPVTEQEFLENLHELNHKMNFSLEQSMVDYKSFNDVSVLLKKLRIKAVAKIREFLLGKIYSLRKPLTNYQVPQNQMLKFRFYNSFLLAHDREIAKEVRVEYINTMSKVYYAYFKAYGGKLTKLQLDTTYEKDDLLGKNPDKYNSSSSTSSLMFNSITNVTNNSTVSVSSNSGTRVGLFGLSDRALRVLSKSNLESAIILPHVASNVDAKYPIEVLFRSIHYALLDTACREYYFLSDFFLLSTETESVDSPPSCDQSAPNQGRTQSGLALAHLFEQVMSRSLSWIHKFTGTFMISSCSHDAIGLLICLQLLHALLRLAKERGVPVLDNFWGKMTETLWVRVTDRLDVHIASMLQYLDVSSFSTDARDIMKSNLSTLNVSAPTNTTGNTTVGLHPKMYALIRPHSIARRYAELAASLHSIGHQFPGTPLFDDSTSKSKSSESSNLQYSLHTEPTFQQNHANLKPALDPRILSRLAQLQTQFEHVLNSLAKTFSRPKLAHIFLINNYDLVISVLTEHGAADSSEVVRCREAVAKHMTSYIDEALSPYFGCLISFVRDVEARSTSESRHQSKNQDELTQNIRSEEARVTRIVKGFNIDWKNSIEKIHDEIMMEFANFTLGTQIFQGLLAQLIQHYHRFQKVMTQSPYKNMPIRNQLVNIHQITNEMKKCKTNFS</sequence>
<feature type="domain" description="Vps52 coiled-coil" evidence="7">
    <location>
        <begin position="47"/>
        <end position="218"/>
    </location>
</feature>
<feature type="domain" description="Vps52 C-terminal" evidence="8">
    <location>
        <begin position="235"/>
        <end position="376"/>
    </location>
</feature>
<dbReference type="InterPro" id="IPR007258">
    <property type="entry name" value="Vps52"/>
</dbReference>
<dbReference type="GO" id="GO:0032456">
    <property type="term" value="P:endocytic recycling"/>
    <property type="evidence" value="ECO:0007669"/>
    <property type="project" value="TreeGrafter"/>
</dbReference>
<dbReference type="GO" id="GO:0015031">
    <property type="term" value="P:protein transport"/>
    <property type="evidence" value="ECO:0007669"/>
    <property type="project" value="UniProtKB-KW"/>
</dbReference>
<evidence type="ECO:0000256" key="3">
    <source>
        <dbReference type="ARBA" id="ARBA00017083"/>
    </source>
</evidence>
<dbReference type="GO" id="GO:0000938">
    <property type="term" value="C:GARP complex"/>
    <property type="evidence" value="ECO:0007669"/>
    <property type="project" value="TreeGrafter"/>
</dbReference>
<evidence type="ECO:0000256" key="2">
    <source>
        <dbReference type="ARBA" id="ARBA00008180"/>
    </source>
</evidence>
<dbReference type="GO" id="GO:0007041">
    <property type="term" value="P:lysosomal transport"/>
    <property type="evidence" value="ECO:0007669"/>
    <property type="project" value="TreeGrafter"/>
</dbReference>
<dbReference type="Gene3D" id="1.20.1280.170">
    <property type="entry name" value="Exocyst complex component Exo70"/>
    <property type="match status" value="1"/>
</dbReference>
<dbReference type="GO" id="GO:0006896">
    <property type="term" value="P:Golgi to vacuole transport"/>
    <property type="evidence" value="ECO:0007669"/>
    <property type="project" value="TreeGrafter"/>
</dbReference>